<dbReference type="InterPro" id="IPR050188">
    <property type="entry name" value="RluA_PseudoU_synthase"/>
</dbReference>
<dbReference type="EMBL" id="SWDB01000003">
    <property type="protein sequence ID" value="TKB47509.1"/>
    <property type="molecule type" value="Genomic_DNA"/>
</dbReference>
<comment type="similarity">
    <text evidence="1">Belongs to the pseudouridine synthase RluA family.</text>
</comment>
<evidence type="ECO:0000256" key="1">
    <source>
        <dbReference type="ARBA" id="ARBA00010876"/>
    </source>
</evidence>
<dbReference type="GO" id="GO:0003723">
    <property type="term" value="F:RNA binding"/>
    <property type="evidence" value="ECO:0007669"/>
    <property type="project" value="InterPro"/>
</dbReference>
<dbReference type="GO" id="GO:0140098">
    <property type="term" value="F:catalytic activity, acting on RNA"/>
    <property type="evidence" value="ECO:0007669"/>
    <property type="project" value="UniProtKB-ARBA"/>
</dbReference>
<reference evidence="3 4" key="1">
    <citation type="submission" date="2019-04" db="EMBL/GenBank/DDBJ databases">
        <title>Thalassotalea guangxiensis sp. nov., isolated from sediment of the coastal wetland.</title>
        <authorList>
            <person name="Zheng S."/>
            <person name="Zhang D."/>
        </authorList>
    </citation>
    <scope>NUCLEOTIDE SEQUENCE [LARGE SCALE GENOMIC DNA]</scope>
    <source>
        <strain evidence="3 4">ZS-4</strain>
    </source>
</reference>
<dbReference type="Gene3D" id="3.30.2350.10">
    <property type="entry name" value="Pseudouridine synthase"/>
    <property type="match status" value="1"/>
</dbReference>
<dbReference type="InterPro" id="IPR006145">
    <property type="entry name" value="PsdUridine_synth_RsuA/RluA"/>
</dbReference>
<dbReference type="InterPro" id="IPR020103">
    <property type="entry name" value="PsdUridine_synth_cat_dom_sf"/>
</dbReference>
<organism evidence="3 4">
    <name type="scientific">Thalassotalea mangrovi</name>
    <dbReference type="NCBI Taxonomy" id="2572245"/>
    <lineage>
        <taxon>Bacteria</taxon>
        <taxon>Pseudomonadati</taxon>
        <taxon>Pseudomonadota</taxon>
        <taxon>Gammaproteobacteria</taxon>
        <taxon>Alteromonadales</taxon>
        <taxon>Colwelliaceae</taxon>
        <taxon>Thalassotalea</taxon>
    </lineage>
</organism>
<accession>A0A4U1BBV9</accession>
<gene>
    <name evidence="3" type="ORF">E8M12_01615</name>
</gene>
<proteinExistence type="inferred from homology"/>
<dbReference type="OrthoDB" id="9785808at2"/>
<feature type="domain" description="Pseudouridine synthase RsuA/RluA-like" evidence="2">
    <location>
        <begin position="91"/>
        <end position="228"/>
    </location>
</feature>
<dbReference type="SUPFAM" id="SSF55120">
    <property type="entry name" value="Pseudouridine synthase"/>
    <property type="match status" value="1"/>
</dbReference>
<dbReference type="RefSeq" id="WP_136734320.1">
    <property type="nucleotide sequence ID" value="NZ_SWDB01000003.1"/>
</dbReference>
<dbReference type="Pfam" id="PF00849">
    <property type="entry name" value="PseudoU_synth_2"/>
    <property type="match status" value="1"/>
</dbReference>
<dbReference type="GO" id="GO:0009982">
    <property type="term" value="F:pseudouridine synthase activity"/>
    <property type="evidence" value="ECO:0007669"/>
    <property type="project" value="InterPro"/>
</dbReference>
<comment type="caution">
    <text evidence="3">The sequence shown here is derived from an EMBL/GenBank/DDBJ whole genome shotgun (WGS) entry which is preliminary data.</text>
</comment>
<protein>
    <submittedName>
        <fullName evidence="3">RluA family pseudouridine synthase</fullName>
    </submittedName>
</protein>
<dbReference type="AlphaFoldDB" id="A0A4U1BBV9"/>
<dbReference type="GO" id="GO:0000455">
    <property type="term" value="P:enzyme-directed rRNA pseudouridine synthesis"/>
    <property type="evidence" value="ECO:0007669"/>
    <property type="project" value="TreeGrafter"/>
</dbReference>
<dbReference type="Proteomes" id="UP000307999">
    <property type="component" value="Unassembled WGS sequence"/>
</dbReference>
<name>A0A4U1BBV9_9GAMM</name>
<evidence type="ECO:0000313" key="3">
    <source>
        <dbReference type="EMBL" id="TKB47509.1"/>
    </source>
</evidence>
<dbReference type="CDD" id="cd02869">
    <property type="entry name" value="PseudoU_synth_RluA_like"/>
    <property type="match status" value="1"/>
</dbReference>
<dbReference type="PROSITE" id="PS01129">
    <property type="entry name" value="PSI_RLU"/>
    <property type="match status" value="1"/>
</dbReference>
<dbReference type="InterPro" id="IPR006224">
    <property type="entry name" value="PsdUridine_synth_RluA-like_CS"/>
</dbReference>
<sequence length="283" mass="31644">MSENILEIHHNVETDADTAVSILTAITPLSAGKIKQAMQKGCVWLTSGSKTSRLRRANRILAPGQQLHLYYNDVVLAQQVEPARLVTDAGDYSVWYKPFGMLSQGSKWSDHTTITRFVEQTLDPQRPCLLVHRLDRATSGLIVVSHTKSSTRALTSAFEGRKTRKRYHAIVCGNASELTGFNVENELDGRHAVSVITCLDYQPDTNRSMVEVEIKTGRKHQIRRHLSQLKLPIVGDRLYSATDDGWDESENLQLCSVYLAFPAPGNGELKEFHLPPTLDIHLS</sequence>
<evidence type="ECO:0000313" key="4">
    <source>
        <dbReference type="Proteomes" id="UP000307999"/>
    </source>
</evidence>
<evidence type="ECO:0000259" key="2">
    <source>
        <dbReference type="Pfam" id="PF00849"/>
    </source>
</evidence>
<keyword evidence="4" id="KW-1185">Reference proteome</keyword>
<dbReference type="PANTHER" id="PTHR21600:SF87">
    <property type="entry name" value="RNA PSEUDOURIDYLATE SYNTHASE DOMAIN-CONTAINING PROTEIN 1"/>
    <property type="match status" value="1"/>
</dbReference>
<dbReference type="PANTHER" id="PTHR21600">
    <property type="entry name" value="MITOCHONDRIAL RNA PSEUDOURIDINE SYNTHASE"/>
    <property type="match status" value="1"/>
</dbReference>